<dbReference type="PROSITE" id="PS50005">
    <property type="entry name" value="TPR"/>
    <property type="match status" value="1"/>
</dbReference>
<protein>
    <submittedName>
        <fullName evidence="2">TolB-like protein</fullName>
    </submittedName>
</protein>
<dbReference type="SUPFAM" id="SSF48452">
    <property type="entry name" value="TPR-like"/>
    <property type="match status" value="1"/>
</dbReference>
<gene>
    <name evidence="2" type="ORF">DES47_11188</name>
</gene>
<evidence type="ECO:0000313" key="3">
    <source>
        <dbReference type="Proteomes" id="UP000295361"/>
    </source>
</evidence>
<keyword evidence="3" id="KW-1185">Reference proteome</keyword>
<dbReference type="SUPFAM" id="SSF55073">
    <property type="entry name" value="Nucleotide cyclase"/>
    <property type="match status" value="1"/>
</dbReference>
<dbReference type="Gene3D" id="1.25.40.10">
    <property type="entry name" value="Tetratricopeptide repeat domain"/>
    <property type="match status" value="2"/>
</dbReference>
<dbReference type="AlphaFoldDB" id="A0A4V3CSR8"/>
<dbReference type="InterPro" id="IPR019734">
    <property type="entry name" value="TPR_rpt"/>
</dbReference>
<accession>A0A4V3CSR8</accession>
<dbReference type="InterPro" id="IPR011990">
    <property type="entry name" value="TPR-like_helical_dom_sf"/>
</dbReference>
<proteinExistence type="predicted"/>
<dbReference type="EMBL" id="SNXS01000011">
    <property type="protein sequence ID" value="TDP61671.1"/>
    <property type="molecule type" value="Genomic_DNA"/>
</dbReference>
<organism evidence="2 3">
    <name type="scientific">Roseateles toxinivorans</name>
    <dbReference type="NCBI Taxonomy" id="270368"/>
    <lineage>
        <taxon>Bacteria</taxon>
        <taxon>Pseudomonadati</taxon>
        <taxon>Pseudomonadota</taxon>
        <taxon>Betaproteobacteria</taxon>
        <taxon>Burkholderiales</taxon>
        <taxon>Sphaerotilaceae</taxon>
        <taxon>Roseateles</taxon>
    </lineage>
</organism>
<dbReference type="Proteomes" id="UP000295361">
    <property type="component" value="Unassembled WGS sequence"/>
</dbReference>
<evidence type="ECO:0000256" key="1">
    <source>
        <dbReference type="PROSITE-ProRule" id="PRU00339"/>
    </source>
</evidence>
<keyword evidence="1" id="KW-0802">TPR repeat</keyword>
<evidence type="ECO:0000313" key="2">
    <source>
        <dbReference type="EMBL" id="TDP61671.1"/>
    </source>
</evidence>
<comment type="caution">
    <text evidence="2">The sequence shown here is derived from an EMBL/GenBank/DDBJ whole genome shotgun (WGS) entry which is preliminary data.</text>
</comment>
<reference evidence="2 3" key="1">
    <citation type="submission" date="2019-03" db="EMBL/GenBank/DDBJ databases">
        <title>Genomic Encyclopedia of Type Strains, Phase IV (KMG-IV): sequencing the most valuable type-strain genomes for metagenomic binning, comparative biology and taxonomic classification.</title>
        <authorList>
            <person name="Goeker M."/>
        </authorList>
    </citation>
    <scope>NUCLEOTIDE SEQUENCE [LARGE SCALE GENOMIC DNA]</scope>
    <source>
        <strain evidence="2 3">DSM 16998</strain>
    </source>
</reference>
<dbReference type="InParanoid" id="A0A4V3CSR8"/>
<name>A0A4V3CSR8_9BURK</name>
<dbReference type="Gene3D" id="3.30.70.1230">
    <property type="entry name" value="Nucleotide cyclase"/>
    <property type="match status" value="1"/>
</dbReference>
<feature type="repeat" description="TPR" evidence="1">
    <location>
        <begin position="456"/>
        <end position="489"/>
    </location>
</feature>
<sequence>MLHSLAAREHANHPGVEPLRLRAGLHKTELLADDEALYGIGVNLAARIAAQGQPGETLMSSAARDELVAPFDGLLQDMGLCWLKHVEQPVRLFRHRNEQAPLPSGLEAAIAARMKMRPTLVVLPLEAPPHGSGSAFSLGDVAADQLIRQLSQSSMLHVISPLSALALRGRELELEQLYRVLRADYVLRGSVVADSEGADRHRRLQLRVELWRNGSAEPIWNDGLVGSALDLLSPQSDLLGRVVHAVSHRILAVEQRAARAAQALPNLSSHTLHLAAVDLLHRFAASDFSRARELLLALSDRAPRHAEPMAWLARWHVFRVVQGWSDDSRRDGEQALYYSARALDRDPCSALALTMAGSVHAGVKRDAQAAQQFYAQALQHNPNDSLAWLMSSVAQGFMNERAPALAASEMALGLAPADPTRHYYDALSATAALRAGEYERCVILAERAITANGTHGTAYRSMAIAQAELGRHAEAAETMRRLLSVEPHFTVKAYLARVPSQDINRERFAQLLQEAGLPAA</sequence>
<dbReference type="InterPro" id="IPR029787">
    <property type="entry name" value="Nucleotide_cyclase"/>
</dbReference>